<sequence length="220" mass="24018">MGAETNGWVEAKEDVGREAWLRLKPLSGIAMALLFFGCWAVVAVIVMAIPYTREIFNHFEDHKVEALILVGATFVVARSLAHLQVFWHRAHMPEGLVGVQTALFEPQGYEIVGGDDHTDSNNDSMAPSWLSRPVRTLLFRPVSGDRSITVSAYPAGSEVGNRGDAARVTLLISGTRVRLVGLAADQSGSDASPERPMARYYERGEYLLVPDATNSAQSSF</sequence>
<evidence type="ECO:0000313" key="3">
    <source>
        <dbReference type="Proteomes" id="UP000245876"/>
    </source>
</evidence>
<accession>A0A2U2ND35</accession>
<evidence type="ECO:0000256" key="1">
    <source>
        <dbReference type="SAM" id="Phobius"/>
    </source>
</evidence>
<comment type="caution">
    <text evidence="2">The sequence shown here is derived from an EMBL/GenBank/DDBJ whole genome shotgun (WGS) entry which is preliminary data.</text>
</comment>
<dbReference type="AlphaFoldDB" id="A0A2U2ND35"/>
<name>A0A2U2ND35_9BIFI</name>
<organism evidence="2 3">
    <name type="scientific">Bifidobacterium callitrichidarum</name>
    <dbReference type="NCBI Taxonomy" id="2052941"/>
    <lineage>
        <taxon>Bacteria</taxon>
        <taxon>Bacillati</taxon>
        <taxon>Actinomycetota</taxon>
        <taxon>Actinomycetes</taxon>
        <taxon>Bifidobacteriales</taxon>
        <taxon>Bifidobacteriaceae</taxon>
        <taxon>Bifidobacterium</taxon>
    </lineage>
</organism>
<proteinExistence type="predicted"/>
<dbReference type="Proteomes" id="UP000245876">
    <property type="component" value="Unassembled WGS sequence"/>
</dbReference>
<dbReference type="EMBL" id="QFFM01000001">
    <property type="protein sequence ID" value="PWG67032.1"/>
    <property type="molecule type" value="Genomic_DNA"/>
</dbReference>
<feature type="transmembrane region" description="Helical" evidence="1">
    <location>
        <begin position="64"/>
        <end position="87"/>
    </location>
</feature>
<protein>
    <submittedName>
        <fullName evidence="2">Uncharacterized protein</fullName>
    </submittedName>
</protein>
<keyword evidence="1" id="KW-0472">Membrane</keyword>
<keyword evidence="1" id="KW-1133">Transmembrane helix</keyword>
<gene>
    <name evidence="2" type="ORF">DF196_00515</name>
</gene>
<keyword evidence="1" id="KW-0812">Transmembrane</keyword>
<feature type="transmembrane region" description="Helical" evidence="1">
    <location>
        <begin position="29"/>
        <end position="52"/>
    </location>
</feature>
<evidence type="ECO:0000313" key="2">
    <source>
        <dbReference type="EMBL" id="PWG67032.1"/>
    </source>
</evidence>
<keyword evidence="3" id="KW-1185">Reference proteome</keyword>
<reference evidence="2 3" key="1">
    <citation type="journal article" date="2018" name="Int. J. Syst. Evol. Microbiol.">
        <title>Bifidobacterium callitrichidarum sp. nov. from the faeces of the emperor tamarin (Saguinus imperator).</title>
        <authorList>
            <person name="Modesto M."/>
            <person name="Michelini S."/>
            <person name="Sansosti M.C."/>
            <person name="De Filippo C."/>
            <person name="Cavalieri D."/>
            <person name="Qvirist L."/>
            <person name="Andlid T."/>
            <person name="Spiezio C."/>
            <person name="Sandri C."/>
            <person name="Pascarelli S."/>
            <person name="Sgorbati B."/>
            <person name="Mattarelli P."/>
        </authorList>
    </citation>
    <scope>NUCLEOTIDE SEQUENCE [LARGE SCALE GENOMIC DNA]</scope>
    <source>
        <strain evidence="2 3">TRI 5</strain>
    </source>
</reference>